<comment type="similarity">
    <text evidence="1">Belongs to the beclin family.</text>
</comment>
<dbReference type="Pfam" id="PF17675">
    <property type="entry name" value="APG6_N"/>
    <property type="match status" value="1"/>
</dbReference>
<keyword evidence="6" id="KW-1185">Reference proteome</keyword>
<feature type="domain" description="Atg6/beclin coiled-coil" evidence="4">
    <location>
        <begin position="24"/>
        <end position="159"/>
    </location>
</feature>
<dbReference type="OrthoDB" id="20368at2759"/>
<dbReference type="GO" id="GO:0006995">
    <property type="term" value="P:cellular response to nitrogen starvation"/>
    <property type="evidence" value="ECO:0007669"/>
    <property type="project" value="TreeGrafter"/>
</dbReference>
<evidence type="ECO:0000313" key="6">
    <source>
        <dbReference type="Proteomes" id="UP000269721"/>
    </source>
</evidence>
<dbReference type="InterPro" id="IPR041691">
    <property type="entry name" value="Atg6/beclin_CC"/>
</dbReference>
<dbReference type="PANTHER" id="PTHR12768">
    <property type="entry name" value="BECLIN 1"/>
    <property type="match status" value="1"/>
</dbReference>
<dbReference type="GO" id="GO:0043548">
    <property type="term" value="F:phosphatidylinositol 3-kinase binding"/>
    <property type="evidence" value="ECO:0007669"/>
    <property type="project" value="TreeGrafter"/>
</dbReference>
<dbReference type="GO" id="GO:0034271">
    <property type="term" value="C:phosphatidylinositol 3-kinase complex, class III, type I"/>
    <property type="evidence" value="ECO:0007669"/>
    <property type="project" value="TreeGrafter"/>
</dbReference>
<evidence type="ECO:0000256" key="1">
    <source>
        <dbReference type="ARBA" id="ARBA00005965"/>
    </source>
</evidence>
<protein>
    <submittedName>
        <fullName evidence="5">Atg6/Beclin</fullName>
    </submittedName>
</protein>
<dbReference type="EMBL" id="KZ994119">
    <property type="protein sequence ID" value="RKO93770.1"/>
    <property type="molecule type" value="Genomic_DNA"/>
</dbReference>
<dbReference type="Proteomes" id="UP000269721">
    <property type="component" value="Unassembled WGS sequence"/>
</dbReference>
<dbReference type="InterPro" id="IPR007243">
    <property type="entry name" value="Atg6/Beclin"/>
</dbReference>
<dbReference type="GO" id="GO:0000407">
    <property type="term" value="C:phagophore assembly site"/>
    <property type="evidence" value="ECO:0007669"/>
    <property type="project" value="TreeGrafter"/>
</dbReference>
<feature type="coiled-coil region" evidence="2">
    <location>
        <begin position="82"/>
        <end position="126"/>
    </location>
</feature>
<name>A0A4P9WRA3_9FUNG</name>
<dbReference type="PANTHER" id="PTHR12768:SF4">
    <property type="entry name" value="BECLIN-1"/>
    <property type="match status" value="1"/>
</dbReference>
<feature type="non-terminal residue" evidence="5">
    <location>
        <position position="1"/>
    </location>
</feature>
<dbReference type="GO" id="GO:0000045">
    <property type="term" value="P:autophagosome assembly"/>
    <property type="evidence" value="ECO:0007669"/>
    <property type="project" value="TreeGrafter"/>
</dbReference>
<dbReference type="AlphaFoldDB" id="A0A4P9WRA3"/>
<sequence length="297" mass="34415">LSHRLKIAGRLFDLISGVSAVDHPLCADCADELIIKLEKRLSEVRKEKDGYATYLRGLEEEEEAEKRDGEEEWDKEKAHAQLAMLQEKERNALSVLDQLEKEKGELKVEMEAVEEEMKKVNELEASYWQDVNSFQEEIYAHQNEKESIDLRLQYASKQLEKLKKTNVYNDTFRIWHDGPFGTINGFRMGRLPNQPVDWSEINAAMGQALLLLDTLANKLNFMFKGYRLVPMGSFSRIEKIDGDKGSYELYGSGDLKGMLFWNRRFDNALVAFLNCLQQLGDYAEQQDPKFRLPYRSV</sequence>
<dbReference type="InterPro" id="IPR040455">
    <property type="entry name" value="Atg6_BARA"/>
</dbReference>
<dbReference type="GO" id="GO:0034272">
    <property type="term" value="C:phosphatidylinositol 3-kinase complex, class III, type II"/>
    <property type="evidence" value="ECO:0007669"/>
    <property type="project" value="TreeGrafter"/>
</dbReference>
<dbReference type="InterPro" id="IPR038274">
    <property type="entry name" value="Atg6/Beclin_C_sf"/>
</dbReference>
<proteinExistence type="inferred from homology"/>
<gene>
    <name evidence="5" type="ORF">BDK51DRAFT_6661</name>
</gene>
<dbReference type="Gene3D" id="1.10.418.40">
    <property type="entry name" value="Autophagy protein 6/Beclin 1"/>
    <property type="match status" value="1"/>
</dbReference>
<dbReference type="Pfam" id="PF04111">
    <property type="entry name" value="APG6"/>
    <property type="match status" value="1"/>
</dbReference>
<dbReference type="GO" id="GO:0000423">
    <property type="term" value="P:mitophagy"/>
    <property type="evidence" value="ECO:0007669"/>
    <property type="project" value="TreeGrafter"/>
</dbReference>
<dbReference type="GO" id="GO:0030674">
    <property type="term" value="F:protein-macromolecule adaptor activity"/>
    <property type="evidence" value="ECO:0007669"/>
    <property type="project" value="TreeGrafter"/>
</dbReference>
<organism evidence="5 6">
    <name type="scientific">Blyttiomyces helicus</name>
    <dbReference type="NCBI Taxonomy" id="388810"/>
    <lineage>
        <taxon>Eukaryota</taxon>
        <taxon>Fungi</taxon>
        <taxon>Fungi incertae sedis</taxon>
        <taxon>Chytridiomycota</taxon>
        <taxon>Chytridiomycota incertae sedis</taxon>
        <taxon>Chytridiomycetes</taxon>
        <taxon>Chytridiomycetes incertae sedis</taxon>
        <taxon>Blyttiomyces</taxon>
    </lineage>
</organism>
<evidence type="ECO:0000256" key="2">
    <source>
        <dbReference type="SAM" id="Coils"/>
    </source>
</evidence>
<feature type="non-terminal residue" evidence="5">
    <location>
        <position position="297"/>
    </location>
</feature>
<dbReference type="GO" id="GO:0045324">
    <property type="term" value="P:late endosome to vacuole transport"/>
    <property type="evidence" value="ECO:0007669"/>
    <property type="project" value="TreeGrafter"/>
</dbReference>
<reference evidence="6" key="1">
    <citation type="journal article" date="2018" name="Nat. Microbiol.">
        <title>Leveraging single-cell genomics to expand the fungal tree of life.</title>
        <authorList>
            <person name="Ahrendt S.R."/>
            <person name="Quandt C.A."/>
            <person name="Ciobanu D."/>
            <person name="Clum A."/>
            <person name="Salamov A."/>
            <person name="Andreopoulos B."/>
            <person name="Cheng J.F."/>
            <person name="Woyke T."/>
            <person name="Pelin A."/>
            <person name="Henrissat B."/>
            <person name="Reynolds N.K."/>
            <person name="Benny G.L."/>
            <person name="Smith M.E."/>
            <person name="James T.Y."/>
            <person name="Grigoriev I.V."/>
        </authorList>
    </citation>
    <scope>NUCLEOTIDE SEQUENCE [LARGE SCALE GENOMIC DNA]</scope>
</reference>
<feature type="domain" description="Atg6 BARA" evidence="3">
    <location>
        <begin position="162"/>
        <end position="295"/>
    </location>
</feature>
<evidence type="ECO:0000259" key="3">
    <source>
        <dbReference type="Pfam" id="PF04111"/>
    </source>
</evidence>
<evidence type="ECO:0000313" key="5">
    <source>
        <dbReference type="EMBL" id="RKO93770.1"/>
    </source>
</evidence>
<accession>A0A4P9WRA3</accession>
<evidence type="ECO:0000259" key="4">
    <source>
        <dbReference type="Pfam" id="PF17675"/>
    </source>
</evidence>
<keyword evidence="2" id="KW-0175">Coiled coil</keyword>